<reference evidence="1 2" key="1">
    <citation type="submission" date="2021-03" db="EMBL/GenBank/DDBJ databases">
        <title>Fibrella sp. HMF5036 genome sequencing and assembly.</title>
        <authorList>
            <person name="Kang H."/>
            <person name="Kim H."/>
            <person name="Bae S."/>
            <person name="Joh K."/>
        </authorList>
    </citation>
    <scope>NUCLEOTIDE SEQUENCE [LARGE SCALE GENOMIC DNA]</scope>
    <source>
        <strain evidence="1 2">HMF5036</strain>
    </source>
</reference>
<dbReference type="Proteomes" id="UP000664795">
    <property type="component" value="Unassembled WGS sequence"/>
</dbReference>
<gene>
    <name evidence="1" type="ORF">J2I48_27490</name>
</gene>
<keyword evidence="2" id="KW-1185">Reference proteome</keyword>
<evidence type="ECO:0000313" key="2">
    <source>
        <dbReference type="Proteomes" id="UP000664795"/>
    </source>
</evidence>
<evidence type="ECO:0000313" key="1">
    <source>
        <dbReference type="EMBL" id="MBO0934785.1"/>
    </source>
</evidence>
<name>A0A939GDD7_9BACT</name>
<accession>A0A939GDD7</accession>
<organism evidence="1 2">
    <name type="scientific">Fibrella aquatilis</name>
    <dbReference type="NCBI Taxonomy" id="2817059"/>
    <lineage>
        <taxon>Bacteria</taxon>
        <taxon>Pseudomonadati</taxon>
        <taxon>Bacteroidota</taxon>
        <taxon>Cytophagia</taxon>
        <taxon>Cytophagales</taxon>
        <taxon>Spirosomataceae</taxon>
        <taxon>Fibrella</taxon>
    </lineage>
</organism>
<dbReference type="EMBL" id="JAFMYU010000038">
    <property type="protein sequence ID" value="MBO0934785.1"/>
    <property type="molecule type" value="Genomic_DNA"/>
</dbReference>
<dbReference type="AlphaFoldDB" id="A0A939GDD7"/>
<protein>
    <submittedName>
        <fullName evidence="1">Uncharacterized protein</fullName>
    </submittedName>
</protein>
<proteinExistence type="predicted"/>
<sequence>MILTVCTRAQLAGALALGASIRQQEPNHHFIIGLADEPTAIPDIAPYTLLTLADTVLTASELATLSARYTPTEFTAAVKPRFIQAAFAQYPADDMLLYFSSYSFVYQPLTPVFSQLANQKIVLNPHWLIPPADDLEPDEKHLQNVGLYSSSCMGFRRDPETMRMLTWWESRCLAHAAVDFCVGSCLDQLWLMHVPTLFAGVSILKNPGLQVALWNLPERHLQDITGNWQVQAVGTETPLLTADFQGLLVKREGLFQHQNRLKLSNRPDIRQLVAHYKVALAPYHQTAPPPAYGAQPEPTIRIGWRRAALHRLGQLRQWIATVPVKPVHR</sequence>
<dbReference type="RefSeq" id="WP_207338751.1">
    <property type="nucleotide sequence ID" value="NZ_JAFMYU010000038.1"/>
</dbReference>
<comment type="caution">
    <text evidence="1">The sequence shown here is derived from an EMBL/GenBank/DDBJ whole genome shotgun (WGS) entry which is preliminary data.</text>
</comment>